<sequence length="311" mass="36238">MSSDLQHILDLCSLYYPSHPPPTLKPSLLCSTPPATNPFKQQLIPYTYCNTTFSKLDYTLSHFFENHFPSIRDTIRDKKTHIPKAKQLTAVGNKNISIVQRTATFLKLFSTLPSNPRNFRPAPHSRSPFEFKNPYTSATALAYDFIETFQQNPKEYSEFTLMLNMHTIISDHHDTWHYWAHYIYPNLLPKDPSLDRYILCKNPSEAADCSNQSQETDFRPCKQFKRYGFICPFKPCTKKFTSNPGFRTHLIKHHLQKKHFSGDLVPRPCPRDIIYTCPTLRCSKSFKVEGELRKHVLHSHFSTYARSQTKK</sequence>
<protein>
    <submittedName>
        <fullName evidence="1">Uncharacterized protein</fullName>
    </submittedName>
</protein>
<comment type="caution">
    <text evidence="1">The sequence shown here is derived from an EMBL/GenBank/DDBJ whole genome shotgun (WGS) entry which is preliminary data.</text>
</comment>
<dbReference type="EMBL" id="QTSX02006527">
    <property type="protein sequence ID" value="KAJ9053351.1"/>
    <property type="molecule type" value="Genomic_DNA"/>
</dbReference>
<evidence type="ECO:0000313" key="2">
    <source>
        <dbReference type="Proteomes" id="UP001165960"/>
    </source>
</evidence>
<name>A0ACC2RTH0_9FUNG</name>
<gene>
    <name evidence="1" type="ORF">DSO57_1024965</name>
</gene>
<keyword evidence="2" id="KW-1185">Reference proteome</keyword>
<organism evidence="1 2">
    <name type="scientific">Entomophthora muscae</name>
    <dbReference type="NCBI Taxonomy" id="34485"/>
    <lineage>
        <taxon>Eukaryota</taxon>
        <taxon>Fungi</taxon>
        <taxon>Fungi incertae sedis</taxon>
        <taxon>Zoopagomycota</taxon>
        <taxon>Entomophthoromycotina</taxon>
        <taxon>Entomophthoromycetes</taxon>
        <taxon>Entomophthorales</taxon>
        <taxon>Entomophthoraceae</taxon>
        <taxon>Entomophthora</taxon>
    </lineage>
</organism>
<accession>A0ACC2RTH0</accession>
<evidence type="ECO:0000313" key="1">
    <source>
        <dbReference type="EMBL" id="KAJ9053351.1"/>
    </source>
</evidence>
<reference evidence="1" key="1">
    <citation type="submission" date="2022-04" db="EMBL/GenBank/DDBJ databases">
        <title>Genome of the entomopathogenic fungus Entomophthora muscae.</title>
        <authorList>
            <person name="Elya C."/>
            <person name="Lovett B.R."/>
            <person name="Lee E."/>
            <person name="Macias A.M."/>
            <person name="Hajek A.E."/>
            <person name="De Bivort B.L."/>
            <person name="Kasson M.T."/>
            <person name="De Fine Licht H.H."/>
            <person name="Stajich J.E."/>
        </authorList>
    </citation>
    <scope>NUCLEOTIDE SEQUENCE</scope>
    <source>
        <strain evidence="1">Berkeley</strain>
    </source>
</reference>
<proteinExistence type="predicted"/>
<dbReference type="Proteomes" id="UP001165960">
    <property type="component" value="Unassembled WGS sequence"/>
</dbReference>